<evidence type="ECO:0000313" key="1">
    <source>
        <dbReference type="EMBL" id="KAF7365694.1"/>
    </source>
</evidence>
<proteinExistence type="predicted"/>
<reference evidence="1" key="1">
    <citation type="submission" date="2020-05" db="EMBL/GenBank/DDBJ databases">
        <title>Mycena genomes resolve the evolution of fungal bioluminescence.</title>
        <authorList>
            <person name="Tsai I.J."/>
        </authorList>
    </citation>
    <scope>NUCLEOTIDE SEQUENCE</scope>
    <source>
        <strain evidence="1">CCC161011</strain>
    </source>
</reference>
<name>A0A8H7D812_9AGAR</name>
<dbReference type="Proteomes" id="UP000620124">
    <property type="component" value="Unassembled WGS sequence"/>
</dbReference>
<dbReference type="AlphaFoldDB" id="A0A8H7D812"/>
<keyword evidence="2" id="KW-1185">Reference proteome</keyword>
<accession>A0A8H7D812</accession>
<evidence type="ECO:0000313" key="2">
    <source>
        <dbReference type="Proteomes" id="UP000620124"/>
    </source>
</evidence>
<dbReference type="EMBL" id="JACAZI010000003">
    <property type="protein sequence ID" value="KAF7365694.1"/>
    <property type="molecule type" value="Genomic_DNA"/>
</dbReference>
<organism evidence="1 2">
    <name type="scientific">Mycena venus</name>
    <dbReference type="NCBI Taxonomy" id="2733690"/>
    <lineage>
        <taxon>Eukaryota</taxon>
        <taxon>Fungi</taxon>
        <taxon>Dikarya</taxon>
        <taxon>Basidiomycota</taxon>
        <taxon>Agaricomycotina</taxon>
        <taxon>Agaricomycetes</taxon>
        <taxon>Agaricomycetidae</taxon>
        <taxon>Agaricales</taxon>
        <taxon>Marasmiineae</taxon>
        <taxon>Mycenaceae</taxon>
        <taxon>Mycena</taxon>
    </lineage>
</organism>
<sequence>MSSHSVPVLPLDLERDIFEMTAELYPGSIPNLLLVAQRVREWVERIKYKTIILSNSPSSSWTFSLFLKVVRSNIKPTSFFRDSVRHLFVDLYPGPDRTELQEILSVCGGILSFTVLDVAVAGPPIMPGLEARKLQRLALPRDPFSEVLNSPSAPHGMFACVTHLDIINPVHGVSDETIRTLLSNPASLPMLTHLALACMGETSAVAIALFARRDTLEVFINMYATSALPAVAQLPSVDDVRFVCMGLDDEDYREDWINGTKGEKDFWARADAFVAKKRRGEIKPVSRCWIEPGDGI</sequence>
<protein>
    <submittedName>
        <fullName evidence="1">Uncharacterized protein</fullName>
    </submittedName>
</protein>
<gene>
    <name evidence="1" type="ORF">MVEN_00443100</name>
</gene>
<dbReference type="OrthoDB" id="3145912at2759"/>
<comment type="caution">
    <text evidence="1">The sequence shown here is derived from an EMBL/GenBank/DDBJ whole genome shotgun (WGS) entry which is preliminary data.</text>
</comment>